<sequence length="4473" mass="495949">MAGKKRRAGGKASVAASNRKGAPTEDRSIHLDNDGCLAVIISRLLEIASSPSRSAEVLQAFCDQKCLVETNQTTSPSLATSPNVGTSSTSPTSSSRSKKPSIPSLPHLDCYWIILGTNIMNRLLVLKDSQKKKIDRIGRLFMCLGALSDAIATILLHDKAKLEKASQSLSTAGSSRSILCRAILSTTISSLNVVQNYDPNDHNHCRVDAEEQRHSPVDASVETLYRMVFLKTSEHIESRKRNSAEKERAVAKENELVTMNESWPIQELKQECAQVEDALGTSIKQEKTCVEHLLESLQGMEEGSIDACIDPPPAKRTRRGAMKPSPGRSSPRQPPGDEGSRMAQIVSSFEKLLNANDFGLRIDGRVTLKRWSSIAVVWSQNGNGQAELLLAIHKLSTNEVSADSMSPSHKSSLMYRLMVIATEVGSQCGARPTSSTMDQYIKSISSSNGNSSSYGKRGKNVHRSDIRDISTLIIYDFLMNHRKCLEEVARFESLSDVVDDYEGKKVFLAPKIKEAITNLCNGASTTMINSTVEEQNHSTRIMLTIAAGHVLGLVADPLLPLDCNLASFALGHISQCFQKIKLPPSERESKVQNFTSKEMSDVTSTIELQESFIKQHSLLQPIHKPSVTFCKSSSQKCTYAGVLPEDDPLAANNADHQQLGCILLRALHGCGDKKKSPFCRLLVFLIEVLHRVYDTRNSTSISSNVTREINEERAARKRKSLNHGKASRHKGSRRRKMDKGKLDVEHEEEQWHKITSLRAAVAVEALSCLTECFSRSMQKDSTFIPIIQNCITLSDFKSIIALGKMLDHLIVDTQFEAQRMEGSQHKDSTTNKGTTLPRCRPIEYAVSSHEKNLWEAHMSMAQALGQGQTLLGNNLKMDLCVWGGTKRFDVYEAIASTLRNCHGQEVSSLPCIPSASHAFLASNLLSSSSRDLIDAERSLVGAYIFSITGVLRSLQKQDREIRDYAISQVPLSYNDARTVMLTARPLALEEKQSFLCTLVQATYDLFQTMKDDDSVKLKVLQNEMGVSFLARVLVLISSWSGLISDKNLDKALQTAMASFSPPFPIVLKDSKWRSNDTSFLSLFDNRQPPSLTYSVTERKSTVLSDVEVEKIRNIFYVAFTMGFESAAFDHGYMIFAAWNGLARLPQKSLGGLETTPCLQDSEEVFAQTILQMREDLVVVGAINASDETVPMSQTRLKGRLKRMMMQAKDTIERLLGAYIPDDDEIRHETPPAALALLAALPSYMSAILSCFTKPGNNFLYEQIQISRDTNRRQRGYSSESEPLSEFDSENEDDDGRYKSREVASKRLKECCEALGGAPIHPDWLDTTCSLPDGFSNSDLAEVAEIAIVSLSRLAVLSLRQDDKYIAHAISGLFRGDSAQDLRVQLCLSLLQWIQKDTLPDLSVSHAVKEDVAMFAQFPIEVLDQLLDVSVSKDILHAREWWCPLLGRRHPGLLIDGNHSTGRWNVTHAELRAQGEWELLLSEAFTLVCIGDKKERAGSDHPDKLESSDILAAQLWRQVWKTAINHMVPAAALLRSGIMGNRCAHPFSSRQHKWSPQSGFPLPFLETFSQKANASHSLSATTNEALSLVARVGVERGHSVSPVCQAIATHLLFDMSSYAVLQNFCFIANAFKTLWQIIEFMDAAPKTITDKESNTNIEPTARLVELLLSVIEKNGKMQPEEGCQKVTGATDMYTQLHNYLFVSGANAIDTIADRSIDAAYIVNESKNPIYSDQRSENDPLLTDDREITSTNILVRLLCDESLHASSHARGLCVLLLSRMGSLQARVRSTSLPNNGEFSALPAYVKAFDGIEKKHLAAIVEKDLSGMNANFPIEFGQELADLLSLLLTNRPQSLFKNSKIIMESLMVSLDALKRISFQSQVHLISVSVTYGACFGKLVEIGSLLVQGITNQASEVSSSGNVALLSCFLGALAHLHLESGQCDRKLMCLVTNPEAMELDTPICPTNNKFNLPQACTFVQKSGFHGQHWYSCHTCELINDRGCCSLCALVCHKGHDVSYSRFSSFFCDCGAEGNPAPTHRVQCKCLSPLPANEVKKLEKDELVQVNKPKKESIFDKSCFLGKMTFAEISWTYFREDALQSLSKLRNAAMHFLWMECLFREIQHNFHLWKETNGIQLDQSLGEEMNALHAIQRTPLDILMKRLQLRQSKDLSLESLDKQLLVPVYCASGFEAKFSTDSATNTIGMARLSRSEISRNILAADSRGRAVLVESTTLTFFIPLPTNARHIRQLHDQSLTRRAMTILGTATLKFNVVGLQFSVNERLLVVWGASQASVLVINSSFSGINETKTTNLSFDLDGEDHILKCAWIPGSQFNIAVCSSRFLRLYDIREVETNEVSSSRIEKRASPMIGCNLGFEASIRDISIVPQRHAQQRRGFLTETVRRGNAKKLLKLYLLLENGRLHSLDITTVNGIIQSSDSDFHRKECVAIPTHLKRFFTSLTTDARSDDSKSLGEGSNIMFLKQSRVLLYQCKSNSVLALVLGQKGEVVGGFELLPPLIPSDVLGEAASISGPFTHWTELGVVYRDTGAFFRLACVGRSTSLNQQQLLCIEFNELHVKLKDLPFSLDSLSSVERCSFEGLAAFSFPIVNSSPDGTSNQVAERVFLLVMNSNGKAVCLGDNVIDMVSIASEKDGDGDSVQPIMLASLPLENSGTQTFPLTIFERLVNVTESEDLIVLGDDMGVTVGDLKERILSKDNGVNWICPHEGCCIAFSLKSRDRQDGASSLALSAIRILLGSSTDPRPHRLIVQGRELEVTPGGKRWYNVVLTDEEVALGIRTGCISVCIFPSQDPGNLPVVESIEVYGTEFSSVVIPRSYFARSVDRTARSLPPPKTLQPKNFVMALEHALHATVSLSKVMGTNSVNSFLSVDVKGEFWNIVEQSVAFAKMNFFRSLKELASYVEQDESEMKKRLDESVLQGIGLGLNNVSSLIKIRSERRIEGESYLEWRSIYDIVREYMETAIEIAKKRPISFLQSFGKGVAASVSDIVIQGRRHFNYFDELISICVELLLTEMALTLLSDDSPTLSTLKNFFESPNDEVVEQCCDAICSFFKEHRLGALKSGNPDMFQQLEAARLVAYQCDACSMCPMKNLRYTLEEEGIDLCHECYIIGSRCAKRSSNPTKEVKINGSTVGNDRALTCEDFKRLKPVPIERLEIASTSVPVHTDSIRGQHNQEISAKTETCDKEDLKTARETSLEGLESFLGRIFYLFLDRVSFAMNVSSDPNPLFGLLLELIRQTKVSLYQAERAQKFVTTVTNEILKLLDGNATKLLQSRDFTQKLGTAVMALRSLANASSEEDEALDLVPKQVHSQVCRVHGIAAVRRRCAHGPNKDRRFYVCGMEKDLRCDFFAWADSCDDRGCDGRVKAPLKNCGECPESQFTAVVRNAFLDSSSLSGLLHVKLCRLFEDEFLSRESALTFDIRAATLPRKKARERNSLNSFRRTMQTVKVEYDEGVFCSKEKLQGSAAPSANGEEGGISFGETTAQIDSKSDERSVLFETVLDLVTQVADHKTAGIARWFSLLCDLVISPDTLPHVKRISTKALQNLCHGDDTLYRSLCDCHSFQFYLKRIYVLSAGNVASAVVIKEKAHKCGETWNIDAVCLSKCNAAALIGTEMLVSEDAVPELNRKNIGKAFDELWAIARNRGNNWRQFCGLPSFPQSLDSLAIHQRSNQVKALRLIDFALCKEHQDVGNLKLGNLTFADERVSIQCQANPEQILVSSDRTIEWADVVAISLSLVRDGKSGDLRRAASSVIAKVYQEFSLEDRWSVFRNLFPCIMNAGGLGKAAVDYLKLLQALSMSLIPREDLGLFGDIVINAFRQQLGAISINQCNGDWIAIEPLPGSSSPKRRNIDLSRCSFCCNENLNVLRGSCTRSLTRKVRSQHGRIAAAGGNSVVGFSSFVETSSKRKWHREQVSPFVRQRLEMETISSEFSLFFKLKHRIAISDLHMTISDPRGRYAKIVHIYFSPRPIAELSDLKGEQYISKWQKCATLKLSQGLTRISTSFPFPVVAANLKVEFAEFHERPGEGRKGADGTMIVLCPRCTSPVTNSHGVCGRCGDAVFQCRKCRHINYDRLDGFFCAECGYCPMGSFSFDVTAGVASNAVAITNDYDCKRTEKMLGEAVTIEEDLREALREKIQLMRSSQADTISSKDTIFDIEMDRAFMGLPPTLVDDSKKCTAAALLERFDTPGTVVKAVASFDGQQTAGRPGAERSERTRSLLNLARQIRNSSSSSSDRRSVSRGINLDNLEEILESGNVFETPAATEQPSTTGTSNPKNDDRKGRNKRSELETCQKLFLLAREAENEGTALRRRLDAWAALNSGSVALTTFQTNEKRFDFPGFSPSHCSSCAVALGCTLLELWDCLLKLGPDQINLEDAILDTLLGEGVVGSQQDLLEATKRAVVSMATTSKIGAELVLKRLRQRLATSHDRFCADILGKILQEKDLSKAEEFTNLAMEILSTHSLES</sequence>
<keyword evidence="1" id="KW-0479">Metal-binding</keyword>
<evidence type="ECO:0000256" key="3">
    <source>
        <dbReference type="ARBA" id="ARBA00022833"/>
    </source>
</evidence>
<dbReference type="EMBL" id="JAGRRH010000007">
    <property type="protein sequence ID" value="KAG7367435.1"/>
    <property type="molecule type" value="Genomic_DNA"/>
</dbReference>
<proteinExistence type="predicted"/>
<feature type="region of interest" description="Disordered" evidence="6">
    <location>
        <begin position="1270"/>
        <end position="1297"/>
    </location>
</feature>
<dbReference type="Pfam" id="PF06839">
    <property type="entry name" value="Zn_ribbon_GRF"/>
    <property type="match status" value="1"/>
</dbReference>
<feature type="compositionally biased region" description="Basic and acidic residues" evidence="6">
    <location>
        <begin position="4283"/>
        <end position="4294"/>
    </location>
</feature>
<evidence type="ECO:0000256" key="6">
    <source>
        <dbReference type="SAM" id="MobiDB-lite"/>
    </source>
</evidence>
<reference evidence="9" key="2">
    <citation type="submission" date="2021-04" db="EMBL/GenBank/DDBJ databases">
        <authorList>
            <person name="Podell S."/>
        </authorList>
    </citation>
    <scope>NUCLEOTIDE SEQUENCE</scope>
    <source>
        <strain evidence="9">Hildebrandi</strain>
    </source>
</reference>
<feature type="domain" description="UBR-type" evidence="7">
    <location>
        <begin position="1970"/>
        <end position="2044"/>
    </location>
</feature>
<feature type="region of interest" description="Disordered" evidence="6">
    <location>
        <begin position="1"/>
        <end position="27"/>
    </location>
</feature>
<evidence type="ECO:0000313" key="9">
    <source>
        <dbReference type="EMBL" id="KAG7367435.1"/>
    </source>
</evidence>
<protein>
    <submittedName>
        <fullName evidence="9">GRF zinc finger domain containing protein</fullName>
    </submittedName>
</protein>
<evidence type="ECO:0000313" key="10">
    <source>
        <dbReference type="Proteomes" id="UP000693970"/>
    </source>
</evidence>
<feature type="compositionally biased region" description="Polar residues" evidence="6">
    <location>
        <begin position="4270"/>
        <end position="4282"/>
    </location>
</feature>
<dbReference type="SMART" id="SM00396">
    <property type="entry name" value="ZnF_UBR1"/>
    <property type="match status" value="1"/>
</dbReference>
<evidence type="ECO:0000259" key="8">
    <source>
        <dbReference type="PROSITE" id="PS51999"/>
    </source>
</evidence>
<feature type="domain" description="GRF-type" evidence="8">
    <location>
        <begin position="3323"/>
        <end position="3365"/>
    </location>
</feature>
<feature type="region of interest" description="Disordered" evidence="6">
    <location>
        <begin position="304"/>
        <end position="341"/>
    </location>
</feature>
<keyword evidence="10" id="KW-1185">Reference proteome</keyword>
<dbReference type="Pfam" id="PF02207">
    <property type="entry name" value="zf-UBR"/>
    <property type="match status" value="1"/>
</dbReference>
<dbReference type="InterPro" id="IPR045189">
    <property type="entry name" value="UBR4-like"/>
</dbReference>
<dbReference type="PROSITE" id="PS51157">
    <property type="entry name" value="ZF_UBR"/>
    <property type="match status" value="1"/>
</dbReference>
<keyword evidence="2 5" id="KW-0863">Zinc-finger</keyword>
<dbReference type="GO" id="GO:0008270">
    <property type="term" value="F:zinc ion binding"/>
    <property type="evidence" value="ECO:0007669"/>
    <property type="project" value="UniProtKB-KW"/>
</dbReference>
<feature type="region of interest" description="Disordered" evidence="6">
    <location>
        <begin position="706"/>
        <end position="744"/>
    </location>
</feature>
<dbReference type="PANTHER" id="PTHR21725">
    <property type="entry name" value="E3 UBIQUITIN-PROTEIN LIGASE UBR4"/>
    <property type="match status" value="1"/>
</dbReference>
<feature type="zinc finger region" description="UBR-type" evidence="4">
    <location>
        <begin position="1970"/>
        <end position="2044"/>
    </location>
</feature>
<evidence type="ECO:0000256" key="5">
    <source>
        <dbReference type="PROSITE-ProRule" id="PRU01343"/>
    </source>
</evidence>
<dbReference type="InterPro" id="IPR010666">
    <property type="entry name" value="Znf_GRF"/>
</dbReference>
<comment type="caution">
    <text evidence="9">The sequence shown here is derived from an EMBL/GenBank/DDBJ whole genome shotgun (WGS) entry which is preliminary data.</text>
</comment>
<dbReference type="OrthoDB" id="49457at2759"/>
<name>A0A9K3Q1W4_9STRA</name>
<feature type="compositionally biased region" description="Acidic residues" evidence="6">
    <location>
        <begin position="1282"/>
        <end position="1294"/>
    </location>
</feature>
<evidence type="ECO:0000256" key="2">
    <source>
        <dbReference type="ARBA" id="ARBA00022771"/>
    </source>
</evidence>
<dbReference type="InterPro" id="IPR003126">
    <property type="entry name" value="Znf_UBR"/>
</dbReference>
<evidence type="ECO:0000259" key="7">
    <source>
        <dbReference type="PROSITE" id="PS51157"/>
    </source>
</evidence>
<gene>
    <name evidence="9" type="ORF">IV203_030106</name>
</gene>
<organism evidence="9 10">
    <name type="scientific">Nitzschia inconspicua</name>
    <dbReference type="NCBI Taxonomy" id="303405"/>
    <lineage>
        <taxon>Eukaryota</taxon>
        <taxon>Sar</taxon>
        <taxon>Stramenopiles</taxon>
        <taxon>Ochrophyta</taxon>
        <taxon>Bacillariophyta</taxon>
        <taxon>Bacillariophyceae</taxon>
        <taxon>Bacillariophycidae</taxon>
        <taxon>Bacillariales</taxon>
        <taxon>Bacillariaceae</taxon>
        <taxon>Nitzschia</taxon>
    </lineage>
</organism>
<evidence type="ECO:0000256" key="1">
    <source>
        <dbReference type="ARBA" id="ARBA00022723"/>
    </source>
</evidence>
<reference evidence="9" key="1">
    <citation type="journal article" date="2021" name="Sci. Rep.">
        <title>Diploid genomic architecture of Nitzschia inconspicua, an elite biomass production diatom.</title>
        <authorList>
            <person name="Oliver A."/>
            <person name="Podell S."/>
            <person name="Pinowska A."/>
            <person name="Traller J.C."/>
            <person name="Smith S.R."/>
            <person name="McClure R."/>
            <person name="Beliaev A."/>
            <person name="Bohutskyi P."/>
            <person name="Hill E.A."/>
            <person name="Rabines A."/>
            <person name="Zheng H."/>
            <person name="Allen L.Z."/>
            <person name="Kuo A."/>
            <person name="Grigoriev I.V."/>
            <person name="Allen A.E."/>
            <person name="Hazlebeck D."/>
            <person name="Allen E.E."/>
        </authorList>
    </citation>
    <scope>NUCLEOTIDE SEQUENCE</scope>
    <source>
        <strain evidence="9">Hildebrandi</strain>
    </source>
</reference>
<keyword evidence="3" id="KW-0862">Zinc</keyword>
<feature type="compositionally biased region" description="Low complexity" evidence="6">
    <location>
        <begin position="80"/>
        <end position="102"/>
    </location>
</feature>
<dbReference type="PROSITE" id="PS51999">
    <property type="entry name" value="ZF_GRF"/>
    <property type="match status" value="1"/>
</dbReference>
<accession>A0A9K3Q1W4</accession>
<feature type="region of interest" description="Disordered" evidence="6">
    <location>
        <begin position="4265"/>
        <end position="4294"/>
    </location>
</feature>
<feature type="region of interest" description="Disordered" evidence="6">
    <location>
        <begin position="73"/>
        <end position="102"/>
    </location>
</feature>
<dbReference type="PANTHER" id="PTHR21725:SF1">
    <property type="entry name" value="E3 UBIQUITIN-PROTEIN LIGASE UBR4"/>
    <property type="match status" value="1"/>
</dbReference>
<dbReference type="Proteomes" id="UP000693970">
    <property type="component" value="Unassembled WGS sequence"/>
</dbReference>
<feature type="compositionally biased region" description="Basic residues" evidence="6">
    <location>
        <begin position="715"/>
        <end position="738"/>
    </location>
</feature>
<evidence type="ECO:0000256" key="4">
    <source>
        <dbReference type="PROSITE-ProRule" id="PRU00508"/>
    </source>
</evidence>